<feature type="compositionally biased region" description="Polar residues" evidence="1">
    <location>
        <begin position="64"/>
        <end position="73"/>
    </location>
</feature>
<keyword evidence="3" id="KW-1185">Reference proteome</keyword>
<proteinExistence type="predicted"/>
<reference evidence="2 3" key="1">
    <citation type="submission" date="2013-03" db="EMBL/GenBank/DDBJ databases">
        <title>The Genome Sequence of Cladophialophora psammophila CBS 110553.</title>
        <authorList>
            <consortium name="The Broad Institute Genomics Platform"/>
            <person name="Cuomo C."/>
            <person name="de Hoog S."/>
            <person name="Gorbushina A."/>
            <person name="Walker B."/>
            <person name="Young S.K."/>
            <person name="Zeng Q."/>
            <person name="Gargeya S."/>
            <person name="Fitzgerald M."/>
            <person name="Haas B."/>
            <person name="Abouelleil A."/>
            <person name="Allen A.W."/>
            <person name="Alvarado L."/>
            <person name="Arachchi H.M."/>
            <person name="Berlin A.M."/>
            <person name="Chapman S.B."/>
            <person name="Gainer-Dewar J."/>
            <person name="Goldberg J."/>
            <person name="Griggs A."/>
            <person name="Gujja S."/>
            <person name="Hansen M."/>
            <person name="Howarth C."/>
            <person name="Imamovic A."/>
            <person name="Ireland A."/>
            <person name="Larimer J."/>
            <person name="McCowan C."/>
            <person name="Murphy C."/>
            <person name="Pearson M."/>
            <person name="Poon T.W."/>
            <person name="Priest M."/>
            <person name="Roberts A."/>
            <person name="Saif S."/>
            <person name="Shea T."/>
            <person name="Sisk P."/>
            <person name="Sykes S."/>
            <person name="Wortman J."/>
            <person name="Nusbaum C."/>
            <person name="Birren B."/>
        </authorList>
    </citation>
    <scope>NUCLEOTIDE SEQUENCE [LARGE SCALE GENOMIC DNA]</scope>
    <source>
        <strain evidence="2 3">CBS 110553</strain>
    </source>
</reference>
<dbReference type="Proteomes" id="UP000019471">
    <property type="component" value="Unassembled WGS sequence"/>
</dbReference>
<feature type="region of interest" description="Disordered" evidence="1">
    <location>
        <begin position="1"/>
        <end position="225"/>
    </location>
</feature>
<dbReference type="RefSeq" id="XP_007751950.1">
    <property type="nucleotide sequence ID" value="XM_007753760.1"/>
</dbReference>
<evidence type="ECO:0000313" key="2">
    <source>
        <dbReference type="EMBL" id="EXJ53522.1"/>
    </source>
</evidence>
<feature type="compositionally biased region" description="Basic and acidic residues" evidence="1">
    <location>
        <begin position="46"/>
        <end position="63"/>
    </location>
</feature>
<dbReference type="eggNOG" id="ENOG502SEIX">
    <property type="taxonomic scope" value="Eukaryota"/>
</dbReference>
<dbReference type="GeneID" id="19197877"/>
<evidence type="ECO:0000313" key="3">
    <source>
        <dbReference type="Proteomes" id="UP000019471"/>
    </source>
</evidence>
<comment type="caution">
    <text evidence="2">The sequence shown here is derived from an EMBL/GenBank/DDBJ whole genome shotgun (WGS) entry which is preliminary data.</text>
</comment>
<sequence>MTSNSPKRKRGSPHPLDTEGPIPRLLNESDLEEYDGGSPRSKVVRKFNDLEIHGHQAHEDQDASMKQNDQVTIPATLWAEATGQETRFSTPLSKQKPESGTDVTRGLAIAATKSSETASRSKSPPLAGEMSNDFWQDFEITGHDPDDSSDDGYGINGIGFKPTAAVAWSRSQRRKQQLSDYKNREAREARQQRSERRKRLFDEGEDALSVESSPRKAARVRFEDG</sequence>
<feature type="compositionally biased region" description="Polar residues" evidence="1">
    <location>
        <begin position="83"/>
        <end position="93"/>
    </location>
</feature>
<organism evidence="2 3">
    <name type="scientific">Cladophialophora psammophila CBS 110553</name>
    <dbReference type="NCBI Taxonomy" id="1182543"/>
    <lineage>
        <taxon>Eukaryota</taxon>
        <taxon>Fungi</taxon>
        <taxon>Dikarya</taxon>
        <taxon>Ascomycota</taxon>
        <taxon>Pezizomycotina</taxon>
        <taxon>Eurotiomycetes</taxon>
        <taxon>Chaetothyriomycetidae</taxon>
        <taxon>Chaetothyriales</taxon>
        <taxon>Herpotrichiellaceae</taxon>
        <taxon>Cladophialophora</taxon>
    </lineage>
</organism>
<feature type="compositionally biased region" description="Basic residues" evidence="1">
    <location>
        <begin position="1"/>
        <end position="12"/>
    </location>
</feature>
<dbReference type="EMBL" id="AMGX01000044">
    <property type="protein sequence ID" value="EXJ53522.1"/>
    <property type="molecule type" value="Genomic_DNA"/>
</dbReference>
<accession>W9VD34</accession>
<dbReference type="AlphaFoldDB" id="W9VD34"/>
<feature type="compositionally biased region" description="Basic and acidic residues" evidence="1">
    <location>
        <begin position="181"/>
        <end position="194"/>
    </location>
</feature>
<dbReference type="OrthoDB" id="5391950at2759"/>
<gene>
    <name evidence="2" type="ORF">A1O5_13193</name>
</gene>
<dbReference type="HOGENOM" id="CLU_042177_1_0_1"/>
<feature type="compositionally biased region" description="Polar residues" evidence="1">
    <location>
        <begin position="112"/>
        <end position="122"/>
    </location>
</feature>
<protein>
    <submittedName>
        <fullName evidence="2">Uncharacterized protein</fullName>
    </submittedName>
</protein>
<evidence type="ECO:0000256" key="1">
    <source>
        <dbReference type="SAM" id="MobiDB-lite"/>
    </source>
</evidence>
<name>W9VD34_9EURO</name>